<feature type="domain" description="Acyltransferase 3" evidence="8">
    <location>
        <begin position="16"/>
        <end position="321"/>
    </location>
</feature>
<dbReference type="Pfam" id="PF01757">
    <property type="entry name" value="Acyl_transf_3"/>
    <property type="match status" value="1"/>
</dbReference>
<keyword evidence="4 7" id="KW-0812">Transmembrane</keyword>
<comment type="similarity">
    <text evidence="2">Belongs to the acyltransferase 3 family.</text>
</comment>
<dbReference type="EMBL" id="DWZA01000105">
    <property type="protein sequence ID" value="HJA72451.1"/>
    <property type="molecule type" value="Genomic_DNA"/>
</dbReference>
<evidence type="ECO:0000313" key="10">
    <source>
        <dbReference type="Proteomes" id="UP000823900"/>
    </source>
</evidence>
<feature type="transmembrane region" description="Helical" evidence="7">
    <location>
        <begin position="89"/>
        <end position="107"/>
    </location>
</feature>
<evidence type="ECO:0000256" key="4">
    <source>
        <dbReference type="ARBA" id="ARBA00022692"/>
    </source>
</evidence>
<accession>A0A9D2HIV8</accession>
<evidence type="ECO:0000256" key="7">
    <source>
        <dbReference type="SAM" id="Phobius"/>
    </source>
</evidence>
<keyword evidence="9" id="KW-0012">Acyltransferase</keyword>
<dbReference type="GO" id="GO:0009246">
    <property type="term" value="P:enterobacterial common antigen biosynthetic process"/>
    <property type="evidence" value="ECO:0007669"/>
    <property type="project" value="TreeGrafter"/>
</dbReference>
<gene>
    <name evidence="9" type="ORF">IAA07_12915</name>
</gene>
<feature type="transmembrane region" description="Helical" evidence="7">
    <location>
        <begin position="166"/>
        <end position="183"/>
    </location>
</feature>
<feature type="transmembrane region" description="Helical" evidence="7">
    <location>
        <begin position="306"/>
        <end position="324"/>
    </location>
</feature>
<dbReference type="InterPro" id="IPR002656">
    <property type="entry name" value="Acyl_transf_3_dom"/>
</dbReference>
<keyword evidence="9" id="KW-0808">Transferase</keyword>
<protein>
    <submittedName>
        <fullName evidence="9">Acyltransferase family protein</fullName>
    </submittedName>
</protein>
<sequence length="343" mass="38703">MGEDQFRNKIYWFAFFFSLLVIWVHSANAEIYLGQMEAGWLLFAVEDFVGNVVAQISVPGFFMISSYLFYRNFSMSRLKDKWSSRIRTILVPFILWNFLYYMGYVAASRIPGLRDVVGKGTIPFDLMTAADAILHYTYNYVFWYLYQLILLILLAPAIYMAVKNRILAAAAAVVLLASIAQGYRLSYLNLDALLYYGTAAYFAVHMKNGAERAWNSRRLAVGLGFIAFAALCQILSVEGQRVLFVVLFRLFLPLGLWMAVDEAWLPAAPKWMKDTFFLYAVHFAIVRLINKTGAVVAYGIPWVPAVLYLIMPALCVAASAAIAAPMKKWCPALWSLLTGGRTA</sequence>
<comment type="caution">
    <text evidence="9">The sequence shown here is derived from an EMBL/GenBank/DDBJ whole genome shotgun (WGS) entry which is preliminary data.</text>
</comment>
<organism evidence="9 10">
    <name type="scientific">Candidatus Lachnoclostridium stercoravium</name>
    <dbReference type="NCBI Taxonomy" id="2838633"/>
    <lineage>
        <taxon>Bacteria</taxon>
        <taxon>Bacillati</taxon>
        <taxon>Bacillota</taxon>
        <taxon>Clostridia</taxon>
        <taxon>Lachnospirales</taxon>
        <taxon>Lachnospiraceae</taxon>
    </lineage>
</organism>
<evidence type="ECO:0000256" key="1">
    <source>
        <dbReference type="ARBA" id="ARBA00004651"/>
    </source>
</evidence>
<dbReference type="GO" id="GO:0005886">
    <property type="term" value="C:plasma membrane"/>
    <property type="evidence" value="ECO:0007669"/>
    <property type="project" value="UniProtKB-SubCell"/>
</dbReference>
<reference evidence="9" key="2">
    <citation type="submission" date="2021-04" db="EMBL/GenBank/DDBJ databases">
        <authorList>
            <person name="Gilroy R."/>
        </authorList>
    </citation>
    <scope>NUCLEOTIDE SEQUENCE</scope>
    <source>
        <strain evidence="9">CHK178-16964</strain>
    </source>
</reference>
<keyword evidence="6 7" id="KW-0472">Membrane</keyword>
<evidence type="ECO:0000256" key="6">
    <source>
        <dbReference type="ARBA" id="ARBA00023136"/>
    </source>
</evidence>
<evidence type="ECO:0000313" key="9">
    <source>
        <dbReference type="EMBL" id="HJA72451.1"/>
    </source>
</evidence>
<evidence type="ECO:0000256" key="3">
    <source>
        <dbReference type="ARBA" id="ARBA00022475"/>
    </source>
</evidence>
<keyword evidence="5 7" id="KW-1133">Transmembrane helix</keyword>
<name>A0A9D2HIV8_9FIRM</name>
<dbReference type="GO" id="GO:0016413">
    <property type="term" value="F:O-acetyltransferase activity"/>
    <property type="evidence" value="ECO:0007669"/>
    <property type="project" value="TreeGrafter"/>
</dbReference>
<dbReference type="AlphaFoldDB" id="A0A9D2HIV8"/>
<reference evidence="9" key="1">
    <citation type="journal article" date="2021" name="PeerJ">
        <title>Extensive microbial diversity within the chicken gut microbiome revealed by metagenomics and culture.</title>
        <authorList>
            <person name="Gilroy R."/>
            <person name="Ravi A."/>
            <person name="Getino M."/>
            <person name="Pursley I."/>
            <person name="Horton D.L."/>
            <person name="Alikhan N.F."/>
            <person name="Baker D."/>
            <person name="Gharbi K."/>
            <person name="Hall N."/>
            <person name="Watson M."/>
            <person name="Adriaenssens E.M."/>
            <person name="Foster-Nyarko E."/>
            <person name="Jarju S."/>
            <person name="Secka A."/>
            <person name="Antonio M."/>
            <person name="Oren A."/>
            <person name="Chaudhuri R.R."/>
            <person name="La Ragione R."/>
            <person name="Hildebrand F."/>
            <person name="Pallen M.J."/>
        </authorList>
    </citation>
    <scope>NUCLEOTIDE SEQUENCE</scope>
    <source>
        <strain evidence="9">CHK178-16964</strain>
    </source>
</reference>
<dbReference type="Proteomes" id="UP000823900">
    <property type="component" value="Unassembled WGS sequence"/>
</dbReference>
<feature type="transmembrane region" description="Helical" evidence="7">
    <location>
        <begin position="242"/>
        <end position="264"/>
    </location>
</feature>
<evidence type="ECO:0000259" key="8">
    <source>
        <dbReference type="Pfam" id="PF01757"/>
    </source>
</evidence>
<feature type="transmembrane region" description="Helical" evidence="7">
    <location>
        <begin position="141"/>
        <end position="159"/>
    </location>
</feature>
<feature type="transmembrane region" description="Helical" evidence="7">
    <location>
        <begin position="276"/>
        <end position="300"/>
    </location>
</feature>
<proteinExistence type="inferred from homology"/>
<feature type="transmembrane region" description="Helical" evidence="7">
    <location>
        <begin position="48"/>
        <end position="69"/>
    </location>
</feature>
<dbReference type="PANTHER" id="PTHR40074">
    <property type="entry name" value="O-ACETYLTRANSFERASE WECH"/>
    <property type="match status" value="1"/>
</dbReference>
<evidence type="ECO:0000256" key="5">
    <source>
        <dbReference type="ARBA" id="ARBA00022989"/>
    </source>
</evidence>
<evidence type="ECO:0000256" key="2">
    <source>
        <dbReference type="ARBA" id="ARBA00007400"/>
    </source>
</evidence>
<comment type="subcellular location">
    <subcellularLocation>
        <location evidence="1">Cell membrane</location>
        <topology evidence="1">Multi-pass membrane protein</topology>
    </subcellularLocation>
</comment>
<keyword evidence="3" id="KW-1003">Cell membrane</keyword>
<dbReference type="PANTHER" id="PTHR40074:SF2">
    <property type="entry name" value="O-ACETYLTRANSFERASE WECH"/>
    <property type="match status" value="1"/>
</dbReference>
<feature type="transmembrane region" description="Helical" evidence="7">
    <location>
        <begin position="218"/>
        <end position="236"/>
    </location>
</feature>